<dbReference type="InterPro" id="IPR036206">
    <property type="entry name" value="ThiamineP_synth_sf"/>
</dbReference>
<proteinExistence type="inferred from homology"/>
<keyword evidence="5 9" id="KW-0784">Thiamine biosynthesis</keyword>
<feature type="binding site" evidence="9">
    <location>
        <position position="188"/>
    </location>
    <ligand>
        <name>2-[(2R,5Z)-2-carboxy-4-methylthiazol-5(2H)-ylidene]ethyl phosphate</name>
        <dbReference type="ChEBI" id="CHEBI:62899"/>
    </ligand>
</feature>
<gene>
    <name evidence="9 11" type="primary">thiE</name>
    <name evidence="11" type="ORF">Epro_0508</name>
</gene>
<dbReference type="Gene3D" id="3.20.20.70">
    <property type="entry name" value="Aldolase class I"/>
    <property type="match status" value="1"/>
</dbReference>
<evidence type="ECO:0000256" key="9">
    <source>
        <dbReference type="HAMAP-Rule" id="MF_00097"/>
    </source>
</evidence>
<feature type="binding site" evidence="9">
    <location>
        <begin position="42"/>
        <end position="46"/>
    </location>
    <ligand>
        <name>4-amino-2-methyl-5-(diphosphooxymethyl)pyrimidine</name>
        <dbReference type="ChEBI" id="CHEBI:57841"/>
    </ligand>
</feature>
<dbReference type="GO" id="GO:0009229">
    <property type="term" value="P:thiamine diphosphate biosynthetic process"/>
    <property type="evidence" value="ECO:0007669"/>
    <property type="project" value="UniProtKB-UniRule"/>
</dbReference>
<dbReference type="OrthoDB" id="9810880at2"/>
<keyword evidence="4 9" id="KW-0460">Magnesium</keyword>
<name>A0A0G3WJ25_9BACT</name>
<evidence type="ECO:0000259" key="10">
    <source>
        <dbReference type="Pfam" id="PF02581"/>
    </source>
</evidence>
<comment type="function">
    <text evidence="9">Condenses 4-methyl-5-(beta-hydroxyethyl)thiazole monophosphate (THZ-P) and 2-methyl-4-amino-5-hydroxymethyl pyrimidine pyrophosphate (HMP-PP) to form thiamine monophosphate (TMP).</text>
</comment>
<feature type="binding site" evidence="9">
    <location>
        <begin position="208"/>
        <end position="209"/>
    </location>
    <ligand>
        <name>2-[(2R,5Z)-2-carboxy-4-methylthiazol-5(2H)-ylidene]ethyl phosphate</name>
        <dbReference type="ChEBI" id="CHEBI:62899"/>
    </ligand>
</feature>
<dbReference type="RefSeq" id="WP_052570315.1">
    <property type="nucleotide sequence ID" value="NZ_CP009498.1"/>
</dbReference>
<dbReference type="KEGG" id="epo:Epro_0508"/>
<accession>A0A0G3WJ25</accession>
<dbReference type="InterPro" id="IPR022998">
    <property type="entry name" value="ThiamineP_synth_TenI"/>
</dbReference>
<dbReference type="HAMAP" id="MF_00097">
    <property type="entry name" value="TMP_synthase"/>
    <property type="match status" value="1"/>
</dbReference>
<comment type="similarity">
    <text evidence="9">Belongs to the thiamine-phosphate synthase family.</text>
</comment>
<feature type="binding site" evidence="9">
    <location>
        <position position="122"/>
    </location>
    <ligand>
        <name>4-amino-2-methyl-5-(diphosphooxymethyl)pyrimidine</name>
        <dbReference type="ChEBI" id="CHEBI:57841"/>
    </ligand>
</feature>
<comment type="cofactor">
    <cofactor evidence="9">
        <name>Mg(2+)</name>
        <dbReference type="ChEBI" id="CHEBI:18420"/>
    </cofactor>
    <text evidence="9">Binds 1 Mg(2+) ion per subunit.</text>
</comment>
<comment type="catalytic activity">
    <reaction evidence="7 9">
        <text>2-(2-carboxy-4-methylthiazol-5-yl)ethyl phosphate + 4-amino-2-methyl-5-(diphosphooxymethyl)pyrimidine + 2 H(+) = thiamine phosphate + CO2 + diphosphate</text>
        <dbReference type="Rhea" id="RHEA:47848"/>
        <dbReference type="ChEBI" id="CHEBI:15378"/>
        <dbReference type="ChEBI" id="CHEBI:16526"/>
        <dbReference type="ChEBI" id="CHEBI:33019"/>
        <dbReference type="ChEBI" id="CHEBI:37575"/>
        <dbReference type="ChEBI" id="CHEBI:57841"/>
        <dbReference type="ChEBI" id="CHEBI:62890"/>
        <dbReference type="EC" id="2.5.1.3"/>
    </reaction>
</comment>
<comment type="catalytic activity">
    <reaction evidence="8 9">
        <text>2-[(2R,5Z)-2-carboxy-4-methylthiazol-5(2H)-ylidene]ethyl phosphate + 4-amino-2-methyl-5-(diphosphooxymethyl)pyrimidine + 2 H(+) = thiamine phosphate + CO2 + diphosphate</text>
        <dbReference type="Rhea" id="RHEA:47844"/>
        <dbReference type="ChEBI" id="CHEBI:15378"/>
        <dbReference type="ChEBI" id="CHEBI:16526"/>
        <dbReference type="ChEBI" id="CHEBI:33019"/>
        <dbReference type="ChEBI" id="CHEBI:37575"/>
        <dbReference type="ChEBI" id="CHEBI:57841"/>
        <dbReference type="ChEBI" id="CHEBI:62899"/>
        <dbReference type="EC" id="2.5.1.3"/>
    </reaction>
</comment>
<evidence type="ECO:0000313" key="12">
    <source>
        <dbReference type="Proteomes" id="UP000035337"/>
    </source>
</evidence>
<reference evidence="11 12" key="1">
    <citation type="submission" date="2014-09" db="EMBL/GenBank/DDBJ databases">
        <title>Complete genome sequence of Endomicrobium proavitum.</title>
        <authorList>
            <person name="Zheng H."/>
        </authorList>
    </citation>
    <scope>NUCLEOTIDE SEQUENCE [LARGE SCALE GENOMIC DNA]</scope>
    <source>
        <strain evidence="11 12">Rsa215</strain>
    </source>
</reference>
<dbReference type="PANTHER" id="PTHR20857">
    <property type="entry name" value="THIAMINE-PHOSPHATE PYROPHOSPHORYLASE"/>
    <property type="match status" value="1"/>
</dbReference>
<evidence type="ECO:0000256" key="8">
    <source>
        <dbReference type="ARBA" id="ARBA00047883"/>
    </source>
</evidence>
<evidence type="ECO:0000256" key="7">
    <source>
        <dbReference type="ARBA" id="ARBA00047851"/>
    </source>
</evidence>
<organism evidence="11 12">
    <name type="scientific">Endomicrobium proavitum</name>
    <dbReference type="NCBI Taxonomy" id="1408281"/>
    <lineage>
        <taxon>Bacteria</taxon>
        <taxon>Pseudomonadati</taxon>
        <taxon>Elusimicrobiota</taxon>
        <taxon>Endomicrobiia</taxon>
        <taxon>Endomicrobiales</taxon>
        <taxon>Endomicrobiaceae</taxon>
        <taxon>Endomicrobium</taxon>
    </lineage>
</organism>
<feature type="binding site" evidence="9">
    <location>
        <position position="78"/>
    </location>
    <ligand>
        <name>4-amino-2-methyl-5-(diphosphooxymethyl)pyrimidine</name>
        <dbReference type="ChEBI" id="CHEBI:57841"/>
    </ligand>
</feature>
<evidence type="ECO:0000256" key="2">
    <source>
        <dbReference type="ARBA" id="ARBA00022679"/>
    </source>
</evidence>
<keyword evidence="2 9" id="KW-0808">Transferase</keyword>
<dbReference type="PANTHER" id="PTHR20857:SF23">
    <property type="entry name" value="THIAMINE BIOSYNTHETIC BIFUNCTIONAL ENZYME"/>
    <property type="match status" value="1"/>
</dbReference>
<feature type="domain" description="Thiamine phosphate synthase/TenI" evidence="10">
    <location>
        <begin position="12"/>
        <end position="211"/>
    </location>
</feature>
<dbReference type="Proteomes" id="UP000035337">
    <property type="component" value="Chromosome"/>
</dbReference>
<dbReference type="STRING" id="1408281.Epro_0508"/>
<dbReference type="AlphaFoldDB" id="A0A0G3WJ25"/>
<evidence type="ECO:0000256" key="4">
    <source>
        <dbReference type="ARBA" id="ARBA00022842"/>
    </source>
</evidence>
<dbReference type="EMBL" id="CP009498">
    <property type="protein sequence ID" value="AKL97887.1"/>
    <property type="molecule type" value="Genomic_DNA"/>
</dbReference>
<feature type="binding site" evidence="9">
    <location>
        <position position="79"/>
    </location>
    <ligand>
        <name>Mg(2+)</name>
        <dbReference type="ChEBI" id="CHEBI:18420"/>
    </ligand>
</feature>
<feature type="binding site" evidence="9">
    <location>
        <position position="154"/>
    </location>
    <ligand>
        <name>4-amino-2-methyl-5-(diphosphooxymethyl)pyrimidine</name>
        <dbReference type="ChEBI" id="CHEBI:57841"/>
    </ligand>
</feature>
<comment type="pathway">
    <text evidence="1 9">Cofactor biosynthesis; thiamine diphosphate biosynthesis; thiamine phosphate from 4-amino-2-methyl-5-diphosphomethylpyrimidine and 4-methyl-5-(2-phosphoethyl)-thiazole: step 1/1.</text>
</comment>
<dbReference type="InterPro" id="IPR034291">
    <property type="entry name" value="TMP_synthase"/>
</dbReference>
<dbReference type="GO" id="GO:0009228">
    <property type="term" value="P:thiamine biosynthetic process"/>
    <property type="evidence" value="ECO:0007669"/>
    <property type="project" value="UniProtKB-KW"/>
</dbReference>
<evidence type="ECO:0000256" key="6">
    <source>
        <dbReference type="ARBA" id="ARBA00047334"/>
    </source>
</evidence>
<evidence type="ECO:0000256" key="5">
    <source>
        <dbReference type="ARBA" id="ARBA00022977"/>
    </source>
</evidence>
<dbReference type="Pfam" id="PF02581">
    <property type="entry name" value="TMP-TENI"/>
    <property type="match status" value="1"/>
</dbReference>
<dbReference type="PATRIC" id="fig|1408281.3.peg.522"/>
<dbReference type="GO" id="GO:0005737">
    <property type="term" value="C:cytoplasm"/>
    <property type="evidence" value="ECO:0007669"/>
    <property type="project" value="TreeGrafter"/>
</dbReference>
<keyword evidence="3 9" id="KW-0479">Metal-binding</keyword>
<feature type="binding site" evidence="9">
    <location>
        <begin position="151"/>
        <end position="153"/>
    </location>
    <ligand>
        <name>2-[(2R,5Z)-2-carboxy-4-methylthiazol-5(2H)-ylidene]ethyl phosphate</name>
        <dbReference type="ChEBI" id="CHEBI:62899"/>
    </ligand>
</feature>
<comment type="catalytic activity">
    <reaction evidence="6 9">
        <text>4-methyl-5-(2-phosphooxyethyl)-thiazole + 4-amino-2-methyl-5-(diphosphooxymethyl)pyrimidine + H(+) = thiamine phosphate + diphosphate</text>
        <dbReference type="Rhea" id="RHEA:22328"/>
        <dbReference type="ChEBI" id="CHEBI:15378"/>
        <dbReference type="ChEBI" id="CHEBI:33019"/>
        <dbReference type="ChEBI" id="CHEBI:37575"/>
        <dbReference type="ChEBI" id="CHEBI:57841"/>
        <dbReference type="ChEBI" id="CHEBI:58296"/>
        <dbReference type="EC" id="2.5.1.3"/>
    </reaction>
</comment>
<evidence type="ECO:0000256" key="3">
    <source>
        <dbReference type="ARBA" id="ARBA00022723"/>
    </source>
</evidence>
<dbReference type="CDD" id="cd00564">
    <property type="entry name" value="TMP_TenI"/>
    <property type="match status" value="1"/>
</dbReference>
<feature type="binding site" evidence="9">
    <location>
        <position position="103"/>
    </location>
    <ligand>
        <name>Mg(2+)</name>
        <dbReference type="ChEBI" id="CHEBI:18420"/>
    </ligand>
</feature>
<dbReference type="GO" id="GO:0000287">
    <property type="term" value="F:magnesium ion binding"/>
    <property type="evidence" value="ECO:0007669"/>
    <property type="project" value="UniProtKB-UniRule"/>
</dbReference>
<evidence type="ECO:0000256" key="1">
    <source>
        <dbReference type="ARBA" id="ARBA00005165"/>
    </source>
</evidence>
<protein>
    <recommendedName>
        <fullName evidence="9">Thiamine-phosphate synthase</fullName>
        <shortName evidence="9">TP synthase</shortName>
        <shortName evidence="9">TPS</shortName>
        <ecNumber evidence="9">2.5.1.3</ecNumber>
    </recommendedName>
    <alternativeName>
        <fullName evidence="9">Thiamine-phosphate pyrophosphorylase</fullName>
        <shortName evidence="9">TMP pyrophosphorylase</shortName>
        <shortName evidence="9">TMP-PPase</shortName>
    </alternativeName>
</protein>
<evidence type="ECO:0000313" key="11">
    <source>
        <dbReference type="EMBL" id="AKL97887.1"/>
    </source>
</evidence>
<dbReference type="UniPathway" id="UPA00060">
    <property type="reaction ID" value="UER00141"/>
</dbReference>
<dbReference type="SUPFAM" id="SSF51391">
    <property type="entry name" value="Thiamin phosphate synthase"/>
    <property type="match status" value="1"/>
</dbReference>
<dbReference type="InterPro" id="IPR013785">
    <property type="entry name" value="Aldolase_TIM"/>
</dbReference>
<sequence>MSHLRKSFDLSVYFVLGPENVGSLGFREVVKQSIAGGITFLQVRSKVVSAAELADLGRIAAEEIKLAGKENKIALVIDDRVDVAYDLRLNGVKIDGVHLGQSDVSVESARKILGEDAIIGLSARSKDLFEYIKNFKSGTVDYFGAGPLHATATKPDCGLVDGVVVERTLSEIKKLKELSPLPVVVGGGVKLQDLAGLKETKVDGFFVVSAIAGAASPFEAAKKLAEFWGK</sequence>
<dbReference type="GO" id="GO:0004789">
    <property type="term" value="F:thiamine-phosphate diphosphorylase activity"/>
    <property type="evidence" value="ECO:0007669"/>
    <property type="project" value="UniProtKB-UniRule"/>
</dbReference>
<dbReference type="EC" id="2.5.1.3" evidence="9"/>
<keyword evidence="12" id="KW-1185">Reference proteome</keyword>